<name>A0ABQ8WDF7_PENCH</name>
<keyword evidence="2" id="KW-1185">Reference proteome</keyword>
<protein>
    <submittedName>
        <fullName evidence="1">Uncharacterized protein</fullName>
    </submittedName>
</protein>
<sequence>MHCFIIEYILIGPSSTQTSNNRYDVVHTSPPTFVAGTSPYQQENLDLNSTEHIYHEEHTVSDEVVSGEV</sequence>
<reference evidence="1 2" key="1">
    <citation type="journal article" date="2023" name="IMA Fungus">
        <title>Comparative genomic study of the Penicillium genus elucidates a diverse pangenome and 15 lateral gene transfer events.</title>
        <authorList>
            <person name="Petersen C."/>
            <person name="Sorensen T."/>
            <person name="Nielsen M.R."/>
            <person name="Sondergaard T.E."/>
            <person name="Sorensen J.L."/>
            <person name="Fitzpatrick D.A."/>
            <person name="Frisvad J.C."/>
            <person name="Nielsen K.L."/>
        </authorList>
    </citation>
    <scope>NUCLEOTIDE SEQUENCE [LARGE SCALE GENOMIC DNA]</scope>
    <source>
        <strain evidence="1 2">IBT 3361</strain>
    </source>
</reference>
<accession>A0ABQ8WDF7</accession>
<comment type="caution">
    <text evidence="1">The sequence shown here is derived from an EMBL/GenBank/DDBJ whole genome shotgun (WGS) entry which is preliminary data.</text>
</comment>
<evidence type="ECO:0000313" key="1">
    <source>
        <dbReference type="EMBL" id="KAJ5264604.1"/>
    </source>
</evidence>
<dbReference type="EMBL" id="JAPVEB010000004">
    <property type="protein sequence ID" value="KAJ5264604.1"/>
    <property type="molecule type" value="Genomic_DNA"/>
</dbReference>
<gene>
    <name evidence="1" type="ORF">N7505_007397</name>
</gene>
<organism evidence="1 2">
    <name type="scientific">Penicillium chrysogenum</name>
    <name type="common">Penicillium notatum</name>
    <dbReference type="NCBI Taxonomy" id="5076"/>
    <lineage>
        <taxon>Eukaryota</taxon>
        <taxon>Fungi</taxon>
        <taxon>Dikarya</taxon>
        <taxon>Ascomycota</taxon>
        <taxon>Pezizomycotina</taxon>
        <taxon>Eurotiomycetes</taxon>
        <taxon>Eurotiomycetidae</taxon>
        <taxon>Eurotiales</taxon>
        <taxon>Aspergillaceae</taxon>
        <taxon>Penicillium</taxon>
        <taxon>Penicillium chrysogenum species complex</taxon>
    </lineage>
</organism>
<dbReference type="Proteomes" id="UP001220256">
    <property type="component" value="Unassembled WGS sequence"/>
</dbReference>
<proteinExistence type="predicted"/>
<evidence type="ECO:0000313" key="2">
    <source>
        <dbReference type="Proteomes" id="UP001220256"/>
    </source>
</evidence>